<organism evidence="3 4">
    <name type="scientific">Dipteronia dyeriana</name>
    <dbReference type="NCBI Taxonomy" id="168575"/>
    <lineage>
        <taxon>Eukaryota</taxon>
        <taxon>Viridiplantae</taxon>
        <taxon>Streptophyta</taxon>
        <taxon>Embryophyta</taxon>
        <taxon>Tracheophyta</taxon>
        <taxon>Spermatophyta</taxon>
        <taxon>Magnoliopsida</taxon>
        <taxon>eudicotyledons</taxon>
        <taxon>Gunneridae</taxon>
        <taxon>Pentapetalae</taxon>
        <taxon>rosids</taxon>
        <taxon>malvids</taxon>
        <taxon>Sapindales</taxon>
        <taxon>Sapindaceae</taxon>
        <taxon>Hippocastanoideae</taxon>
        <taxon>Acereae</taxon>
        <taxon>Dipteronia</taxon>
    </lineage>
</organism>
<dbReference type="CDD" id="cd04660">
    <property type="entry name" value="nsLTP_like"/>
    <property type="match status" value="1"/>
</dbReference>
<gene>
    <name evidence="3" type="ORF">Ddye_023073</name>
</gene>
<dbReference type="EMBL" id="JANJYI010000007">
    <property type="protein sequence ID" value="KAK2641310.1"/>
    <property type="molecule type" value="Genomic_DNA"/>
</dbReference>
<evidence type="ECO:0000256" key="1">
    <source>
        <dbReference type="SAM" id="SignalP"/>
    </source>
</evidence>
<keyword evidence="1" id="KW-0732">Signal</keyword>
<evidence type="ECO:0000259" key="2">
    <source>
        <dbReference type="Pfam" id="PF14368"/>
    </source>
</evidence>
<name>A0AAD9WT17_9ROSI</name>
<dbReference type="AlphaFoldDB" id="A0AAD9WT17"/>
<keyword evidence="4" id="KW-1185">Reference proteome</keyword>
<dbReference type="Gene3D" id="1.10.110.10">
    <property type="entry name" value="Plant lipid-transfer and hydrophobic proteins"/>
    <property type="match status" value="1"/>
</dbReference>
<proteinExistence type="predicted"/>
<evidence type="ECO:0000313" key="4">
    <source>
        <dbReference type="Proteomes" id="UP001280121"/>
    </source>
</evidence>
<feature type="domain" description="Bifunctional inhibitor/plant lipid transfer protein/seed storage helical" evidence="2">
    <location>
        <begin position="10"/>
        <end position="103"/>
    </location>
</feature>
<dbReference type="InterPro" id="IPR016140">
    <property type="entry name" value="Bifunc_inhib/LTP/seed_store"/>
</dbReference>
<accession>A0AAD9WT17</accession>
<evidence type="ECO:0000313" key="3">
    <source>
        <dbReference type="EMBL" id="KAK2641310.1"/>
    </source>
</evidence>
<reference evidence="3" key="1">
    <citation type="journal article" date="2023" name="Plant J.">
        <title>Genome sequences and population genomics provide insights into the demographic history, inbreeding, and mutation load of two 'living fossil' tree species of Dipteronia.</title>
        <authorList>
            <person name="Feng Y."/>
            <person name="Comes H.P."/>
            <person name="Chen J."/>
            <person name="Zhu S."/>
            <person name="Lu R."/>
            <person name="Zhang X."/>
            <person name="Li P."/>
            <person name="Qiu J."/>
            <person name="Olsen K.M."/>
            <person name="Qiu Y."/>
        </authorList>
    </citation>
    <scope>NUCLEOTIDE SEQUENCE</scope>
    <source>
        <strain evidence="3">KIB01</strain>
    </source>
</reference>
<protein>
    <recommendedName>
        <fullName evidence="2">Bifunctional inhibitor/plant lipid transfer protein/seed storage helical domain-containing protein</fullName>
    </recommendedName>
</protein>
<feature type="chain" id="PRO_5042223996" description="Bifunctional inhibitor/plant lipid transfer protein/seed storage helical domain-containing protein" evidence="1">
    <location>
        <begin position="28"/>
        <end position="116"/>
    </location>
</feature>
<sequence length="116" mass="12388">MVMPRFVALALLVFAGTLILGNHGVLADCEETITQLVLHCLQFVRPDPAQRPPSSQCCAVLKSANIPCVCSHVTPDVEKIVSMKKVVFVARTCGAHIPPGTKCGSKLALLLKPTLI</sequence>
<dbReference type="PANTHER" id="PTHR33286">
    <property type="entry name" value="BIFUNCTIONAL INHIBITOR/LIPID-TRANSFER PROTEIN/SEED STORAGE 2S ALBUMIN SUPERFAMILY PROTEIN"/>
    <property type="match status" value="1"/>
</dbReference>
<dbReference type="PANTHER" id="PTHR33286:SF1">
    <property type="entry name" value="OS01G0800600 PROTEIN"/>
    <property type="match status" value="1"/>
</dbReference>
<dbReference type="InterPro" id="IPR036312">
    <property type="entry name" value="Bifun_inhib/LTP/seed_sf"/>
</dbReference>
<dbReference type="SUPFAM" id="SSF47699">
    <property type="entry name" value="Bifunctional inhibitor/lipid-transfer protein/seed storage 2S albumin"/>
    <property type="match status" value="1"/>
</dbReference>
<comment type="caution">
    <text evidence="3">The sequence shown here is derived from an EMBL/GenBank/DDBJ whole genome shotgun (WGS) entry which is preliminary data.</text>
</comment>
<feature type="signal peptide" evidence="1">
    <location>
        <begin position="1"/>
        <end position="27"/>
    </location>
</feature>
<dbReference type="Pfam" id="PF14368">
    <property type="entry name" value="LTP_2"/>
    <property type="match status" value="1"/>
</dbReference>
<dbReference type="InterPro" id="IPR044741">
    <property type="entry name" value="NsLTP-like"/>
</dbReference>
<dbReference type="Proteomes" id="UP001280121">
    <property type="component" value="Unassembled WGS sequence"/>
</dbReference>